<name>A0ABS3CKL4_9BACT</name>
<organism evidence="1 2">
    <name type="scientific">Algoriphagus pacificus</name>
    <dbReference type="NCBI Taxonomy" id="2811234"/>
    <lineage>
        <taxon>Bacteria</taxon>
        <taxon>Pseudomonadati</taxon>
        <taxon>Bacteroidota</taxon>
        <taxon>Cytophagia</taxon>
        <taxon>Cytophagales</taxon>
        <taxon>Cyclobacteriaceae</taxon>
        <taxon>Algoriphagus</taxon>
    </lineage>
</organism>
<evidence type="ECO:0000313" key="2">
    <source>
        <dbReference type="Proteomes" id="UP000664480"/>
    </source>
</evidence>
<protein>
    <submittedName>
        <fullName evidence="1">Toprim domain-containing protein</fullName>
    </submittedName>
</protein>
<gene>
    <name evidence="1" type="ORF">J0A69_19505</name>
</gene>
<dbReference type="RefSeq" id="WP_206588300.1">
    <property type="nucleotide sequence ID" value="NZ_JAFKCU010000006.1"/>
</dbReference>
<sequence>MSKSFEGWFDFLSYLKLSGTKNFKSIILDSTANLSFRLIMDILKESKNIDLYLDNDATGKKYTTSVIKIAQLYRYCQENGLTTNWDLNGLKGSRNKIGKLINNLGIKPFEAKGIFKIKSDVSDQRIHFREFEDLNDNLIVNF</sequence>
<comment type="caution">
    <text evidence="1">The sequence shown here is derived from an EMBL/GenBank/DDBJ whole genome shotgun (WGS) entry which is preliminary data.</text>
</comment>
<dbReference type="Proteomes" id="UP000664480">
    <property type="component" value="Unassembled WGS sequence"/>
</dbReference>
<dbReference type="EMBL" id="JAFKCU010000006">
    <property type="protein sequence ID" value="MBN7817638.1"/>
    <property type="molecule type" value="Genomic_DNA"/>
</dbReference>
<dbReference type="Gene3D" id="3.40.1360.10">
    <property type="match status" value="1"/>
</dbReference>
<dbReference type="Pfam" id="PF13155">
    <property type="entry name" value="Toprim_2"/>
    <property type="match status" value="1"/>
</dbReference>
<accession>A0ABS3CKL4</accession>
<reference evidence="1 2" key="1">
    <citation type="submission" date="2021-03" db="EMBL/GenBank/DDBJ databases">
        <title>novel species isolated from a fishpond in China.</title>
        <authorList>
            <person name="Lu H."/>
            <person name="Cai Z."/>
        </authorList>
    </citation>
    <scope>NUCLEOTIDE SEQUENCE [LARGE SCALE GENOMIC DNA]</scope>
    <source>
        <strain evidence="1 2">YJ13C</strain>
    </source>
</reference>
<keyword evidence="2" id="KW-1185">Reference proteome</keyword>
<evidence type="ECO:0000313" key="1">
    <source>
        <dbReference type="EMBL" id="MBN7817638.1"/>
    </source>
</evidence>
<proteinExistence type="predicted"/>